<evidence type="ECO:0000256" key="7">
    <source>
        <dbReference type="ARBA" id="ARBA00023033"/>
    </source>
</evidence>
<keyword evidence="4 8" id="KW-0479">Metal-binding</keyword>
<protein>
    <submittedName>
        <fullName evidence="11">Cytochrome P450, family 77, subfamily A, polypeptide 4</fullName>
    </submittedName>
</protein>
<keyword evidence="3 8" id="KW-0349">Heme</keyword>
<keyword evidence="12" id="KW-1185">Reference proteome</keyword>
<evidence type="ECO:0000256" key="4">
    <source>
        <dbReference type="ARBA" id="ARBA00022723"/>
    </source>
</evidence>
<dbReference type="GO" id="GO:0004497">
    <property type="term" value="F:monooxygenase activity"/>
    <property type="evidence" value="ECO:0007669"/>
    <property type="project" value="UniProtKB-KW"/>
</dbReference>
<dbReference type="PRINTS" id="PR00385">
    <property type="entry name" value="P450"/>
</dbReference>
<dbReference type="InterPro" id="IPR036396">
    <property type="entry name" value="Cyt_P450_sf"/>
</dbReference>
<keyword evidence="10" id="KW-1133">Transmembrane helix</keyword>
<accession>A0AAD8N4R3</accession>
<dbReference type="PROSITE" id="PS00086">
    <property type="entry name" value="CYTOCHROME_P450"/>
    <property type="match status" value="1"/>
</dbReference>
<keyword evidence="7 9" id="KW-0503">Monooxygenase</keyword>
<keyword evidence="6 8" id="KW-0408">Iron</keyword>
<name>A0AAD8N4R3_9APIA</name>
<dbReference type="GO" id="GO:0009805">
    <property type="term" value="P:coumarin biosynthetic process"/>
    <property type="evidence" value="ECO:0007669"/>
    <property type="project" value="UniProtKB-ARBA"/>
</dbReference>
<dbReference type="GO" id="GO:0016705">
    <property type="term" value="F:oxidoreductase activity, acting on paired donors, with incorporation or reduction of molecular oxygen"/>
    <property type="evidence" value="ECO:0007669"/>
    <property type="project" value="InterPro"/>
</dbReference>
<evidence type="ECO:0000256" key="2">
    <source>
        <dbReference type="ARBA" id="ARBA00010617"/>
    </source>
</evidence>
<dbReference type="Gene3D" id="1.10.630.10">
    <property type="entry name" value="Cytochrome P450"/>
    <property type="match status" value="1"/>
</dbReference>
<feature type="transmembrane region" description="Helical" evidence="10">
    <location>
        <begin position="12"/>
        <end position="31"/>
    </location>
</feature>
<dbReference type="SUPFAM" id="SSF48264">
    <property type="entry name" value="Cytochrome P450"/>
    <property type="match status" value="1"/>
</dbReference>
<comment type="similarity">
    <text evidence="2 9">Belongs to the cytochrome P450 family.</text>
</comment>
<organism evidence="11 12">
    <name type="scientific">Heracleum sosnowskyi</name>
    <dbReference type="NCBI Taxonomy" id="360622"/>
    <lineage>
        <taxon>Eukaryota</taxon>
        <taxon>Viridiplantae</taxon>
        <taxon>Streptophyta</taxon>
        <taxon>Embryophyta</taxon>
        <taxon>Tracheophyta</taxon>
        <taxon>Spermatophyta</taxon>
        <taxon>Magnoliopsida</taxon>
        <taxon>eudicotyledons</taxon>
        <taxon>Gunneridae</taxon>
        <taxon>Pentapetalae</taxon>
        <taxon>asterids</taxon>
        <taxon>campanulids</taxon>
        <taxon>Apiales</taxon>
        <taxon>Apiaceae</taxon>
        <taxon>Apioideae</taxon>
        <taxon>apioid superclade</taxon>
        <taxon>Tordylieae</taxon>
        <taxon>Tordyliinae</taxon>
        <taxon>Heracleum</taxon>
    </lineage>
</organism>
<feature type="binding site" description="axial binding residue" evidence="8">
    <location>
        <position position="455"/>
    </location>
    <ligand>
        <name>heme</name>
        <dbReference type="ChEBI" id="CHEBI:30413"/>
    </ligand>
    <ligandPart>
        <name>Fe</name>
        <dbReference type="ChEBI" id="CHEBI:18248"/>
    </ligandPart>
</feature>
<keyword evidence="10" id="KW-0472">Membrane</keyword>
<gene>
    <name evidence="11" type="ORF">POM88_006437</name>
</gene>
<dbReference type="InterPro" id="IPR001128">
    <property type="entry name" value="Cyt_P450"/>
</dbReference>
<evidence type="ECO:0000256" key="8">
    <source>
        <dbReference type="PIRSR" id="PIRSR602401-1"/>
    </source>
</evidence>
<evidence type="ECO:0000256" key="6">
    <source>
        <dbReference type="ARBA" id="ARBA00023004"/>
    </source>
</evidence>
<evidence type="ECO:0000256" key="5">
    <source>
        <dbReference type="ARBA" id="ARBA00023002"/>
    </source>
</evidence>
<evidence type="ECO:0000256" key="3">
    <source>
        <dbReference type="ARBA" id="ARBA00022617"/>
    </source>
</evidence>
<sequence>MASTISLSSLSSYYHFIFAALALLVSSFIFFSTRKRKLNLPPGPPGWPIVGNLFQFFGSGMPFFMYTRDVLIPNYGPILTIKMGTRTTIIISSADLAREAFIERGQVFASRPKENATRNIFSVNKFTVNSSLYGPVWRSLRRNMVQNMLSATRLKGFRDVRDNAMDKLIHRLKSEADANDGAVRVLKSARYAFFCVLLTMCFGIQLDEEMIEKIDDMMKRVVLIVDPRIDDFLPLFTPFFYRQRKKAIQVRKQQLDLLIPLIKRRKMALQNPGLDKSATSFSYLDTLFELELEGRKTTPTNAQIVTLCSEFLNAATDTTGTAIEWAIAQIIDNPDIQLKLYEEIKSVAGDRKVDENDTQKMPYLNAFCKELLRRHPPTYFSLTHAVLEPTTLGGYDIPPDASVEFYLAGILHDPKIWPNPEKFDPDRFSGGKDDADITGVKDVRLIPFGLGRRICPGLTMASIHVNLMVARMVQEFEWLAYPENSKVDFSPTAEFTIVMKNSLIGKIKPRV</sequence>
<dbReference type="EMBL" id="JAUIZM010000002">
    <property type="protein sequence ID" value="KAK1396574.1"/>
    <property type="molecule type" value="Genomic_DNA"/>
</dbReference>
<comment type="caution">
    <text evidence="11">The sequence shown here is derived from an EMBL/GenBank/DDBJ whole genome shotgun (WGS) entry which is preliminary data.</text>
</comment>
<dbReference type="AlphaFoldDB" id="A0AAD8N4R3"/>
<dbReference type="Proteomes" id="UP001237642">
    <property type="component" value="Unassembled WGS sequence"/>
</dbReference>
<dbReference type="Pfam" id="PF00067">
    <property type="entry name" value="p450"/>
    <property type="match status" value="1"/>
</dbReference>
<reference evidence="11" key="1">
    <citation type="submission" date="2023-02" db="EMBL/GenBank/DDBJ databases">
        <title>Genome of toxic invasive species Heracleum sosnowskyi carries increased number of genes despite the absence of recent whole-genome duplications.</title>
        <authorList>
            <person name="Schelkunov M."/>
            <person name="Shtratnikova V."/>
            <person name="Makarenko M."/>
            <person name="Klepikova A."/>
            <person name="Omelchenko D."/>
            <person name="Novikova G."/>
            <person name="Obukhova E."/>
            <person name="Bogdanov V."/>
            <person name="Penin A."/>
            <person name="Logacheva M."/>
        </authorList>
    </citation>
    <scope>NUCLEOTIDE SEQUENCE</scope>
    <source>
        <strain evidence="11">Hsosn_3</strain>
        <tissue evidence="11">Leaf</tissue>
    </source>
</reference>
<dbReference type="PANTHER" id="PTHR47944">
    <property type="entry name" value="CYTOCHROME P450 98A9"/>
    <property type="match status" value="1"/>
</dbReference>
<evidence type="ECO:0000256" key="1">
    <source>
        <dbReference type="ARBA" id="ARBA00001971"/>
    </source>
</evidence>
<dbReference type="InterPro" id="IPR017972">
    <property type="entry name" value="Cyt_P450_CS"/>
</dbReference>
<evidence type="ECO:0000256" key="10">
    <source>
        <dbReference type="SAM" id="Phobius"/>
    </source>
</evidence>
<comment type="cofactor">
    <cofactor evidence="1 8">
        <name>heme</name>
        <dbReference type="ChEBI" id="CHEBI:30413"/>
    </cofactor>
</comment>
<reference evidence="11" key="2">
    <citation type="submission" date="2023-05" db="EMBL/GenBank/DDBJ databases">
        <authorList>
            <person name="Schelkunov M.I."/>
        </authorList>
    </citation>
    <scope>NUCLEOTIDE SEQUENCE</scope>
    <source>
        <strain evidence="11">Hsosn_3</strain>
        <tissue evidence="11">Leaf</tissue>
    </source>
</reference>
<dbReference type="PRINTS" id="PR00463">
    <property type="entry name" value="EP450I"/>
</dbReference>
<proteinExistence type="inferred from homology"/>
<dbReference type="CDD" id="cd11075">
    <property type="entry name" value="CYP77_89"/>
    <property type="match status" value="1"/>
</dbReference>
<keyword evidence="5 9" id="KW-0560">Oxidoreductase</keyword>
<evidence type="ECO:0000313" key="12">
    <source>
        <dbReference type="Proteomes" id="UP001237642"/>
    </source>
</evidence>
<evidence type="ECO:0000313" key="11">
    <source>
        <dbReference type="EMBL" id="KAK1396574.1"/>
    </source>
</evidence>
<dbReference type="PANTHER" id="PTHR47944:SF19">
    <property type="entry name" value="CYTOCHROME P450 77A4"/>
    <property type="match status" value="1"/>
</dbReference>
<dbReference type="GO" id="GO:0005506">
    <property type="term" value="F:iron ion binding"/>
    <property type="evidence" value="ECO:0007669"/>
    <property type="project" value="InterPro"/>
</dbReference>
<dbReference type="InterPro" id="IPR002401">
    <property type="entry name" value="Cyt_P450_E_grp-I"/>
</dbReference>
<dbReference type="GO" id="GO:0020037">
    <property type="term" value="F:heme binding"/>
    <property type="evidence" value="ECO:0007669"/>
    <property type="project" value="InterPro"/>
</dbReference>
<keyword evidence="10" id="KW-0812">Transmembrane</keyword>
<evidence type="ECO:0000256" key="9">
    <source>
        <dbReference type="RuleBase" id="RU000461"/>
    </source>
</evidence>